<dbReference type="Gene3D" id="1.10.3810.10">
    <property type="entry name" value="Biosynthetic peptidoglycan transglycosylase-like"/>
    <property type="match status" value="1"/>
</dbReference>
<comment type="similarity">
    <text evidence="5">In the N-terminal section; belongs to the glycosyltransferase 51 family.</text>
</comment>
<dbReference type="GO" id="GO:0008360">
    <property type="term" value="P:regulation of cell shape"/>
    <property type="evidence" value="ECO:0007669"/>
    <property type="project" value="UniProtKB-KW"/>
</dbReference>
<evidence type="ECO:0000256" key="24">
    <source>
        <dbReference type="ARBA" id="ARBA00049902"/>
    </source>
</evidence>
<feature type="region of interest" description="Disordered" evidence="26">
    <location>
        <begin position="883"/>
        <end position="916"/>
    </location>
</feature>
<dbReference type="InterPro" id="IPR001460">
    <property type="entry name" value="PCN-bd_Tpept"/>
</dbReference>
<name>E0RVN4_BUTPB</name>
<keyword evidence="18 27" id="KW-0472">Membrane</keyword>
<dbReference type="FunFam" id="1.10.3810.10:FF:000001">
    <property type="entry name" value="Penicillin-binding protein 1A"/>
    <property type="match status" value="1"/>
</dbReference>
<evidence type="ECO:0000256" key="22">
    <source>
        <dbReference type="ARBA" id="ARBA00034000"/>
    </source>
</evidence>
<evidence type="ECO:0000256" key="12">
    <source>
        <dbReference type="ARBA" id="ARBA00022692"/>
    </source>
</evidence>
<keyword evidence="21" id="KW-0961">Cell wall biogenesis/degradation</keyword>
<dbReference type="PANTHER" id="PTHR32282">
    <property type="entry name" value="BINDING PROTEIN TRANSPEPTIDASE, PUTATIVE-RELATED"/>
    <property type="match status" value="1"/>
</dbReference>
<evidence type="ECO:0000256" key="16">
    <source>
        <dbReference type="ARBA" id="ARBA00022984"/>
    </source>
</evidence>
<comment type="function">
    <text evidence="1">Cell wall formation. Synthesis of cross-linked peptidoglycan from the lipid intermediates. The enzyme has a penicillin-insensitive transglycosylase N-terminal domain (formation of linear glycan strands) and a penicillin-sensitive transpeptidase C-terminal domain (cross-linking of the peptide subunits).</text>
</comment>
<evidence type="ECO:0000256" key="27">
    <source>
        <dbReference type="SAM" id="Phobius"/>
    </source>
</evidence>
<dbReference type="GO" id="GO:0005886">
    <property type="term" value="C:plasma membrane"/>
    <property type="evidence" value="ECO:0007669"/>
    <property type="project" value="UniProtKB-SubCell"/>
</dbReference>
<dbReference type="GO" id="GO:0046677">
    <property type="term" value="P:response to antibiotic"/>
    <property type="evidence" value="ECO:0007669"/>
    <property type="project" value="UniProtKB-KW"/>
</dbReference>
<evidence type="ECO:0000256" key="26">
    <source>
        <dbReference type="SAM" id="MobiDB-lite"/>
    </source>
</evidence>
<dbReference type="Pfam" id="PF00912">
    <property type="entry name" value="Transgly"/>
    <property type="match status" value="1"/>
</dbReference>
<evidence type="ECO:0000256" key="2">
    <source>
        <dbReference type="ARBA" id="ARBA00004401"/>
    </source>
</evidence>
<evidence type="ECO:0000256" key="23">
    <source>
        <dbReference type="ARBA" id="ARBA00044770"/>
    </source>
</evidence>
<evidence type="ECO:0000256" key="14">
    <source>
        <dbReference type="ARBA" id="ARBA00022960"/>
    </source>
</evidence>
<dbReference type="EC" id="2.4.99.28" evidence="23"/>
<evidence type="ECO:0000256" key="20">
    <source>
        <dbReference type="ARBA" id="ARBA00023268"/>
    </source>
</evidence>
<dbReference type="eggNOG" id="COG5009">
    <property type="taxonomic scope" value="Bacteria"/>
</dbReference>
<evidence type="ECO:0000256" key="18">
    <source>
        <dbReference type="ARBA" id="ARBA00023136"/>
    </source>
</evidence>
<evidence type="ECO:0000313" key="30">
    <source>
        <dbReference type="EMBL" id="ADL35192.1"/>
    </source>
</evidence>
<dbReference type="Proteomes" id="UP000001299">
    <property type="component" value="Chromosome 1"/>
</dbReference>
<evidence type="ECO:0000256" key="3">
    <source>
        <dbReference type="ARBA" id="ARBA00004752"/>
    </source>
</evidence>
<dbReference type="UniPathway" id="UPA00219"/>
<evidence type="ECO:0000256" key="11">
    <source>
        <dbReference type="ARBA" id="ARBA00022679"/>
    </source>
</evidence>
<gene>
    <name evidence="30" type="primary">pbp1A</name>
    <name evidence="30" type="ordered locus">bpr_I2459</name>
</gene>
<dbReference type="InterPro" id="IPR036950">
    <property type="entry name" value="PBP_transglycosylase"/>
</dbReference>
<comment type="similarity">
    <text evidence="4">In the C-terminal section; belongs to the transpeptidase family.</text>
</comment>
<dbReference type="GO" id="GO:0009002">
    <property type="term" value="F:serine-type D-Ala-D-Ala carboxypeptidase activity"/>
    <property type="evidence" value="ECO:0007669"/>
    <property type="project" value="UniProtKB-EC"/>
</dbReference>
<keyword evidence="31" id="KW-1185">Reference proteome</keyword>
<keyword evidence="9" id="KW-0645">Protease</keyword>
<evidence type="ECO:0000256" key="5">
    <source>
        <dbReference type="ARBA" id="ARBA00007739"/>
    </source>
</evidence>
<dbReference type="AlphaFoldDB" id="E0RVN4"/>
<dbReference type="STRING" id="515622.bpr_I2459"/>
<feature type="domain" description="Glycosyl transferase family 51" evidence="29">
    <location>
        <begin position="82"/>
        <end position="264"/>
    </location>
</feature>
<sequence length="916" mass="99160">MNYGKRGIVEQARALNSGTNKWGKKISLFGFYIILSLMIGGVIIGASAGIGVFNGIRDTAPDIGNISVTPKGFSTFVYDTDGNQIAKLVSTDSNRIPVTWDMIPDHLGKAFVAIEDERFYEHNGIDIQGIIRAGFVGLTSGHFSQGASTITQQLLKNNVFSGWTDESKIQQVKRKIQEQYLAIQLEKSMSKEDILLNYLNTINLGSNTLGVQAASLRYFNKSCSELTISESAVIAAITQNPSRFNPITHPDKNAERRNKVLEHMLKHEFITQIEYDAAMTDDVYSRIQNVNQETGGDSTINSYFVDALTNDILDDLIAAGYNETQAYTLLYSGGLKIYSTQDPEIQAICDDVFQNEENYPSGTKWLLSYELSVQSPDGTITNHSSEMFQSYYKQSINGFNMLYSSQEAAEEAIENYKAAVMNEGDTVLGEKYNLTPQPQVSITVEEQSTGYVVAMVGGRGQKTASRTLNRATDSYRQPGSTFKVLSTYAPGIDSAGLTLATVFNDAPFAYDNGTLVKNWWGSEYRGLNTVRTAIKDSMNVIAVEAFTLITPQLGYDYLKNFGFTTITDGVTINGKVYSDIQQSTALGGLTYGVKNLELNAAYASIANGGVYVEPKLYTKVVDHDGNVLLDNTEAKSKRVLKETTAFLLTSAMQDVVTSGTATSVNFGTTAIAGKTGTTTDYKDVWFAGYTNYYTATTWTGYDNNVSMKDSAEKNLSKTLWRKVMARVHENLPASSFAQPAGIVAATVCSRSGKQPIEGLCNGTLRTEYFEEGTVPTESCDVHYAGTMCGIDGCPATELCPFKTAGVFELTPEVPAALQSGFVNYTPTNSAYTTVTDEEGNQTRVLNTCHHTVEFMTQPGIEGIIAAEQAAAVAAAQAAQAAAEAAAAGTQEAAQPAPAQSGDSVVNEVPADVSAGN</sequence>
<evidence type="ECO:0000256" key="1">
    <source>
        <dbReference type="ARBA" id="ARBA00002624"/>
    </source>
</evidence>
<evidence type="ECO:0000256" key="15">
    <source>
        <dbReference type="ARBA" id="ARBA00022968"/>
    </source>
</evidence>
<comment type="pathway">
    <text evidence="25">Glycan biosynthesis.</text>
</comment>
<keyword evidence="12 27" id="KW-0812">Transmembrane</keyword>
<dbReference type="GO" id="GO:0008955">
    <property type="term" value="F:peptidoglycan glycosyltransferase activity"/>
    <property type="evidence" value="ECO:0007669"/>
    <property type="project" value="UniProtKB-EC"/>
</dbReference>
<dbReference type="InterPro" id="IPR050396">
    <property type="entry name" value="Glycosyltr_51/Transpeptidase"/>
</dbReference>
<dbReference type="GO" id="GO:0071555">
    <property type="term" value="P:cell wall organization"/>
    <property type="evidence" value="ECO:0007669"/>
    <property type="project" value="UniProtKB-KW"/>
</dbReference>
<dbReference type="InterPro" id="IPR001264">
    <property type="entry name" value="Glyco_trans_51"/>
</dbReference>
<comment type="pathway">
    <text evidence="3">Cell wall biogenesis; peptidoglycan biosynthesis.</text>
</comment>
<dbReference type="KEGG" id="bpb:bpr_I2459"/>
<keyword evidence="14" id="KW-0133">Cell shape</keyword>
<evidence type="ECO:0000259" key="29">
    <source>
        <dbReference type="Pfam" id="PF00912"/>
    </source>
</evidence>
<keyword evidence="10" id="KW-0328">Glycosyltransferase</keyword>
<keyword evidence="16" id="KW-0573">Peptidoglycan synthesis</keyword>
<evidence type="ECO:0000256" key="10">
    <source>
        <dbReference type="ARBA" id="ARBA00022676"/>
    </source>
</evidence>
<dbReference type="Pfam" id="PF00905">
    <property type="entry name" value="Transpeptidase"/>
    <property type="match status" value="1"/>
</dbReference>
<evidence type="ECO:0000313" key="31">
    <source>
        <dbReference type="Proteomes" id="UP000001299"/>
    </source>
</evidence>
<dbReference type="PANTHER" id="PTHR32282:SF33">
    <property type="entry name" value="PEPTIDOGLYCAN GLYCOSYLTRANSFERASE"/>
    <property type="match status" value="1"/>
</dbReference>
<keyword evidence="19" id="KW-0046">Antibiotic resistance</keyword>
<dbReference type="EMBL" id="CP001810">
    <property type="protein sequence ID" value="ADL35192.1"/>
    <property type="molecule type" value="Genomic_DNA"/>
</dbReference>
<feature type="compositionally biased region" description="Low complexity" evidence="26">
    <location>
        <begin position="883"/>
        <end position="899"/>
    </location>
</feature>
<accession>E0RVN4</accession>
<keyword evidence="20" id="KW-0511">Multifunctional enzyme</keyword>
<dbReference type="GO" id="GO:0008658">
    <property type="term" value="F:penicillin binding"/>
    <property type="evidence" value="ECO:0007669"/>
    <property type="project" value="InterPro"/>
</dbReference>
<keyword evidence="17 27" id="KW-1133">Transmembrane helix</keyword>
<keyword evidence="11" id="KW-0808">Transferase</keyword>
<dbReference type="HOGENOM" id="CLU_006354_2_2_9"/>
<dbReference type="Gene3D" id="3.40.710.10">
    <property type="entry name" value="DD-peptidase/beta-lactamase superfamily"/>
    <property type="match status" value="1"/>
</dbReference>
<dbReference type="EC" id="3.4.16.4" evidence="6"/>
<keyword evidence="15" id="KW-0735">Signal-anchor</keyword>
<comment type="subcellular location">
    <subcellularLocation>
        <location evidence="2">Cell membrane</location>
        <topology evidence="2">Single-pass type II membrane protein</topology>
    </subcellularLocation>
</comment>
<dbReference type="SUPFAM" id="SSF56601">
    <property type="entry name" value="beta-lactamase/transpeptidase-like"/>
    <property type="match status" value="1"/>
</dbReference>
<evidence type="ECO:0000256" key="17">
    <source>
        <dbReference type="ARBA" id="ARBA00022989"/>
    </source>
</evidence>
<protein>
    <recommendedName>
        <fullName evidence="7">Penicillin-binding protein 1A</fullName>
        <ecNumber evidence="23">2.4.99.28</ecNumber>
        <ecNumber evidence="6">3.4.16.4</ecNumber>
    </recommendedName>
</protein>
<evidence type="ECO:0000256" key="8">
    <source>
        <dbReference type="ARBA" id="ARBA00022645"/>
    </source>
</evidence>
<organism evidence="30 31">
    <name type="scientific">Butyrivibrio proteoclasticus (strain ATCC 51982 / DSM 14932 / B316)</name>
    <name type="common">Clostridium proteoclasticum</name>
    <dbReference type="NCBI Taxonomy" id="515622"/>
    <lineage>
        <taxon>Bacteria</taxon>
        <taxon>Bacillati</taxon>
        <taxon>Bacillota</taxon>
        <taxon>Clostridia</taxon>
        <taxon>Lachnospirales</taxon>
        <taxon>Lachnospiraceae</taxon>
        <taxon>Butyrivibrio</taxon>
    </lineage>
</organism>
<evidence type="ECO:0000256" key="9">
    <source>
        <dbReference type="ARBA" id="ARBA00022670"/>
    </source>
</evidence>
<evidence type="ECO:0000256" key="19">
    <source>
        <dbReference type="ARBA" id="ARBA00023251"/>
    </source>
</evidence>
<evidence type="ECO:0000256" key="7">
    <source>
        <dbReference type="ARBA" id="ARBA00018638"/>
    </source>
</evidence>
<dbReference type="CAZy" id="GT51">
    <property type="family name" value="Glycosyltransferase Family 51"/>
</dbReference>
<proteinExistence type="inferred from homology"/>
<dbReference type="InterPro" id="IPR023346">
    <property type="entry name" value="Lysozyme-like_dom_sf"/>
</dbReference>
<dbReference type="GO" id="GO:0006508">
    <property type="term" value="P:proteolysis"/>
    <property type="evidence" value="ECO:0007669"/>
    <property type="project" value="UniProtKB-KW"/>
</dbReference>
<evidence type="ECO:0000259" key="28">
    <source>
        <dbReference type="Pfam" id="PF00905"/>
    </source>
</evidence>
<evidence type="ECO:0000256" key="13">
    <source>
        <dbReference type="ARBA" id="ARBA00022801"/>
    </source>
</evidence>
<dbReference type="GO" id="GO:0009252">
    <property type="term" value="P:peptidoglycan biosynthetic process"/>
    <property type="evidence" value="ECO:0007669"/>
    <property type="project" value="UniProtKB-UniPathway"/>
</dbReference>
<evidence type="ECO:0000256" key="21">
    <source>
        <dbReference type="ARBA" id="ARBA00023316"/>
    </source>
</evidence>
<dbReference type="RefSeq" id="WP_013281845.1">
    <property type="nucleotide sequence ID" value="NC_014387.1"/>
</dbReference>
<evidence type="ECO:0000256" key="4">
    <source>
        <dbReference type="ARBA" id="ARBA00007090"/>
    </source>
</evidence>
<reference evidence="30 31" key="1">
    <citation type="journal article" date="2010" name="PLoS ONE">
        <title>The glycobiome of the rumen bacterium Butyrivibrio proteoclasticus B316(T) highlights adaptation to a polysaccharide-rich environment.</title>
        <authorList>
            <person name="Kelly W.J."/>
            <person name="Leahy S.C."/>
            <person name="Altermann E."/>
            <person name="Yeoman C.J."/>
            <person name="Dunne J.C."/>
            <person name="Kong Z."/>
            <person name="Pacheco D.M."/>
            <person name="Li D."/>
            <person name="Noel S.J."/>
            <person name="Moon C.D."/>
            <person name="Cookson A.L."/>
            <person name="Attwood G.T."/>
        </authorList>
    </citation>
    <scope>NUCLEOTIDE SEQUENCE [LARGE SCALE GENOMIC DNA]</scope>
    <source>
        <strain evidence="31">ATCC 51982 / DSM 14932 / B316</strain>
    </source>
</reference>
<evidence type="ECO:0000256" key="25">
    <source>
        <dbReference type="ARBA" id="ARBA00060592"/>
    </source>
</evidence>
<comment type="catalytic activity">
    <reaction evidence="24">
        <text>[GlcNAc-(1-&gt;4)-Mur2Ac(oyl-L-Ala-gamma-D-Glu-L-Lys-D-Ala-D-Ala)](n)-di-trans,octa-cis-undecaprenyl diphosphate + beta-D-GlcNAc-(1-&gt;4)-Mur2Ac(oyl-L-Ala-gamma-D-Glu-L-Lys-D-Ala-D-Ala)-di-trans,octa-cis-undecaprenyl diphosphate = [GlcNAc-(1-&gt;4)-Mur2Ac(oyl-L-Ala-gamma-D-Glu-L-Lys-D-Ala-D-Ala)](n+1)-di-trans,octa-cis-undecaprenyl diphosphate + di-trans,octa-cis-undecaprenyl diphosphate + H(+)</text>
        <dbReference type="Rhea" id="RHEA:23708"/>
        <dbReference type="Rhea" id="RHEA-COMP:9602"/>
        <dbReference type="Rhea" id="RHEA-COMP:9603"/>
        <dbReference type="ChEBI" id="CHEBI:15378"/>
        <dbReference type="ChEBI" id="CHEBI:58405"/>
        <dbReference type="ChEBI" id="CHEBI:60033"/>
        <dbReference type="ChEBI" id="CHEBI:78435"/>
        <dbReference type="EC" id="2.4.99.28"/>
    </reaction>
</comment>
<feature type="transmembrane region" description="Helical" evidence="27">
    <location>
        <begin position="29"/>
        <end position="53"/>
    </location>
</feature>
<dbReference type="SUPFAM" id="SSF53955">
    <property type="entry name" value="Lysozyme-like"/>
    <property type="match status" value="1"/>
</dbReference>
<evidence type="ECO:0000256" key="6">
    <source>
        <dbReference type="ARBA" id="ARBA00012448"/>
    </source>
</evidence>
<comment type="catalytic activity">
    <reaction evidence="22">
        <text>Preferential cleavage: (Ac)2-L-Lys-D-Ala-|-D-Ala. Also transpeptidation of peptidyl-alanyl moieties that are N-acyl substituents of D-alanine.</text>
        <dbReference type="EC" id="3.4.16.4"/>
    </reaction>
</comment>
<keyword evidence="8" id="KW-0121">Carboxypeptidase</keyword>
<keyword evidence="13" id="KW-0378">Hydrolase</keyword>
<dbReference type="InterPro" id="IPR012338">
    <property type="entry name" value="Beta-lactam/transpept-like"/>
</dbReference>
<feature type="domain" description="Penicillin-binding protein transpeptidase" evidence="28">
    <location>
        <begin position="441"/>
        <end position="724"/>
    </location>
</feature>